<organism evidence="1 2">
    <name type="scientific">Glossina pallidipes</name>
    <name type="common">Tsetse fly</name>
    <dbReference type="NCBI Taxonomy" id="7398"/>
    <lineage>
        <taxon>Eukaryota</taxon>
        <taxon>Metazoa</taxon>
        <taxon>Ecdysozoa</taxon>
        <taxon>Arthropoda</taxon>
        <taxon>Hexapoda</taxon>
        <taxon>Insecta</taxon>
        <taxon>Pterygota</taxon>
        <taxon>Neoptera</taxon>
        <taxon>Endopterygota</taxon>
        <taxon>Diptera</taxon>
        <taxon>Brachycera</taxon>
        <taxon>Muscomorpha</taxon>
        <taxon>Hippoboscoidea</taxon>
        <taxon>Glossinidae</taxon>
        <taxon>Glossina</taxon>
    </lineage>
</organism>
<dbReference type="Proteomes" id="UP000092445">
    <property type="component" value="Unassembled WGS sequence"/>
</dbReference>
<reference evidence="2" key="1">
    <citation type="submission" date="2014-03" db="EMBL/GenBank/DDBJ databases">
        <authorList>
            <person name="Aksoy S."/>
            <person name="Warren W."/>
            <person name="Wilson R.K."/>
        </authorList>
    </citation>
    <scope>NUCLEOTIDE SEQUENCE [LARGE SCALE GENOMIC DNA]</scope>
    <source>
        <strain evidence="2">IAEA</strain>
    </source>
</reference>
<name>A0A1A9ZQP1_GLOPL</name>
<dbReference type="EnsemblMetazoa" id="GPAI022070-RA">
    <property type="protein sequence ID" value="GPAI022070-PA"/>
    <property type="gene ID" value="GPAI022070"/>
</dbReference>
<reference evidence="1" key="2">
    <citation type="submission" date="2020-05" db="UniProtKB">
        <authorList>
            <consortium name="EnsemblMetazoa"/>
        </authorList>
    </citation>
    <scope>IDENTIFICATION</scope>
    <source>
        <strain evidence="1">IAEA</strain>
    </source>
</reference>
<proteinExistence type="predicted"/>
<sequence>MKARCHSHVVDDCASAVAVAVDTNNGYSAAAAVAAAADDDGDDGGVDDYGARKAYDCDDCV</sequence>
<accession>A0A1A9ZQP1</accession>
<evidence type="ECO:0000313" key="2">
    <source>
        <dbReference type="Proteomes" id="UP000092445"/>
    </source>
</evidence>
<evidence type="ECO:0000313" key="1">
    <source>
        <dbReference type="EnsemblMetazoa" id="GPAI022070-PA"/>
    </source>
</evidence>
<keyword evidence="2" id="KW-1185">Reference proteome</keyword>
<protein>
    <submittedName>
        <fullName evidence="1">Uncharacterized protein</fullName>
    </submittedName>
</protein>
<dbReference type="VEuPathDB" id="VectorBase:GPAI022070"/>
<dbReference type="AlphaFoldDB" id="A0A1A9ZQP1"/>